<dbReference type="Proteomes" id="UP001497045">
    <property type="component" value="Unassembled WGS sequence"/>
</dbReference>
<reference evidence="2 3" key="1">
    <citation type="submission" date="2024-04" db="EMBL/GenBank/DDBJ databases">
        <title>Aurantiacibacter sp. DGU6 16S ribosomal RNA gene Genome sequencing and assembly.</title>
        <authorList>
            <person name="Park S."/>
        </authorList>
    </citation>
    <scope>NUCLEOTIDE SEQUENCE [LARGE SCALE GENOMIC DNA]</scope>
    <source>
        <strain evidence="2 3">DGU6</strain>
    </source>
</reference>
<evidence type="ECO:0000313" key="3">
    <source>
        <dbReference type="Proteomes" id="UP001497045"/>
    </source>
</evidence>
<comment type="caution">
    <text evidence="2">The sequence shown here is derived from an EMBL/GenBank/DDBJ whole genome shotgun (WGS) entry which is preliminary data.</text>
</comment>
<name>A0ABU9IFH6_9SPHN</name>
<keyword evidence="1" id="KW-0812">Transmembrane</keyword>
<evidence type="ECO:0000313" key="2">
    <source>
        <dbReference type="EMBL" id="MEL1251151.1"/>
    </source>
</evidence>
<keyword evidence="1" id="KW-1133">Transmembrane helix</keyword>
<feature type="transmembrane region" description="Helical" evidence="1">
    <location>
        <begin position="20"/>
        <end position="39"/>
    </location>
</feature>
<keyword evidence="3" id="KW-1185">Reference proteome</keyword>
<evidence type="ECO:0000256" key="1">
    <source>
        <dbReference type="SAM" id="Phobius"/>
    </source>
</evidence>
<protein>
    <submittedName>
        <fullName evidence="2">DUF6064 family protein</fullName>
    </submittedName>
</protein>
<feature type="transmembrane region" description="Helical" evidence="1">
    <location>
        <begin position="137"/>
        <end position="157"/>
    </location>
</feature>
<dbReference type="EMBL" id="JBBYHV010000002">
    <property type="protein sequence ID" value="MEL1251151.1"/>
    <property type="molecule type" value="Genomic_DNA"/>
</dbReference>
<sequence>MLPFTRDQFFEVFAAYNAVTWPAVIVAYLLALIVLVLVWRGTPQAGRVVAAVLALMWGWVGIVYQALFFIPVNPMARVFALAFMIQALLFSYHVWKRRGLEYGARSRLRTGAGATMIVYAMIFYPLIGFLAGERYTAIPLFGVAPCPLVIYTFGLLLWASRVKWWLWVVPAMWALVGGSAAILLSVPQDRALPLSAIVALLILWKDRRQTDCRPQ</sequence>
<gene>
    <name evidence="2" type="ORF">AAEO60_10750</name>
</gene>
<keyword evidence="1" id="KW-0472">Membrane</keyword>
<accession>A0ABU9IFH6</accession>
<feature type="transmembrane region" description="Helical" evidence="1">
    <location>
        <begin position="107"/>
        <end position="131"/>
    </location>
</feature>
<dbReference type="InterPro" id="IPR045708">
    <property type="entry name" value="DUF6064"/>
</dbReference>
<organism evidence="2 3">
    <name type="scientific">Aurantiacibacter gilvus</name>
    <dbReference type="NCBI Taxonomy" id="3139141"/>
    <lineage>
        <taxon>Bacteria</taxon>
        <taxon>Pseudomonadati</taxon>
        <taxon>Pseudomonadota</taxon>
        <taxon>Alphaproteobacteria</taxon>
        <taxon>Sphingomonadales</taxon>
        <taxon>Erythrobacteraceae</taxon>
        <taxon>Aurantiacibacter</taxon>
    </lineage>
</organism>
<feature type="transmembrane region" description="Helical" evidence="1">
    <location>
        <begin position="48"/>
        <end position="70"/>
    </location>
</feature>
<dbReference type="RefSeq" id="WP_341673713.1">
    <property type="nucleotide sequence ID" value="NZ_JBBYHV010000002.1"/>
</dbReference>
<feature type="transmembrane region" description="Helical" evidence="1">
    <location>
        <begin position="164"/>
        <end position="184"/>
    </location>
</feature>
<proteinExistence type="predicted"/>
<dbReference type="Pfam" id="PF19540">
    <property type="entry name" value="DUF6064"/>
    <property type="match status" value="1"/>
</dbReference>
<feature type="transmembrane region" description="Helical" evidence="1">
    <location>
        <begin position="76"/>
        <end position="95"/>
    </location>
</feature>